<sequence length="313" mass="34135">MSFPDHGEPSPRHEELSFGGGDPDREPRLRAWWRARPRLAAVCAAVAVLLAAGGAGGWYLHQRSREPLPPPAVAFPEQTRFTVLLCGGYGPGEGLCPGRPKAGEAEHLAVAARMRAMPELAEVAYVSEADNRRETLALYAARGEPQETEGVTFTAYLRGTLRRSDDFAAVVAKITAFPEVRRVIRVPVDFWAGKADVAVHLCAAAEAREEGCTENRPGGVEGAATEAEKEAVLDRIRELPGVEAVYLQDRGHLARLLGHYGPAVPEQDQPIPPERLYESFYVKFARPVGTAEIVRALEPLPGVHRVFPVRNDL</sequence>
<keyword evidence="2" id="KW-0812">Transmembrane</keyword>
<dbReference type="AlphaFoldDB" id="A0A8J3SUT1"/>
<feature type="transmembrane region" description="Helical" evidence="2">
    <location>
        <begin position="39"/>
        <end position="60"/>
    </location>
</feature>
<feature type="domain" description="FtsX extracellular" evidence="3">
    <location>
        <begin position="204"/>
        <end position="306"/>
    </location>
</feature>
<evidence type="ECO:0000259" key="3">
    <source>
        <dbReference type="Pfam" id="PF18075"/>
    </source>
</evidence>
<dbReference type="RefSeq" id="WP_203875291.1">
    <property type="nucleotide sequence ID" value="NZ_BOOK01000019.1"/>
</dbReference>
<accession>A0A8J3SUT1</accession>
<proteinExistence type="predicted"/>
<keyword evidence="2" id="KW-1133">Transmembrane helix</keyword>
<feature type="region of interest" description="Disordered" evidence="1">
    <location>
        <begin position="1"/>
        <end position="22"/>
    </location>
</feature>
<comment type="caution">
    <text evidence="4">The sequence shown here is derived from an EMBL/GenBank/DDBJ whole genome shotgun (WGS) entry which is preliminary data.</text>
</comment>
<dbReference type="Pfam" id="PF18075">
    <property type="entry name" value="FtsX_ECD"/>
    <property type="match status" value="1"/>
</dbReference>
<protein>
    <recommendedName>
        <fullName evidence="3">FtsX extracellular domain-containing protein</fullName>
    </recommendedName>
</protein>
<evidence type="ECO:0000313" key="5">
    <source>
        <dbReference type="Proteomes" id="UP000634476"/>
    </source>
</evidence>
<evidence type="ECO:0000256" key="1">
    <source>
        <dbReference type="SAM" id="MobiDB-lite"/>
    </source>
</evidence>
<gene>
    <name evidence="4" type="ORF">Pta02_28950</name>
</gene>
<evidence type="ECO:0000256" key="2">
    <source>
        <dbReference type="SAM" id="Phobius"/>
    </source>
</evidence>
<dbReference type="EMBL" id="BOOK01000019">
    <property type="protein sequence ID" value="GII00887.1"/>
    <property type="molecule type" value="Genomic_DNA"/>
</dbReference>
<keyword evidence="5" id="KW-1185">Reference proteome</keyword>
<dbReference type="Proteomes" id="UP000634476">
    <property type="component" value="Unassembled WGS sequence"/>
</dbReference>
<dbReference type="Gene3D" id="3.30.70.3040">
    <property type="match status" value="2"/>
</dbReference>
<name>A0A8J3SUT1_9ACTN</name>
<dbReference type="InterPro" id="IPR040690">
    <property type="entry name" value="FtsX_ECD"/>
</dbReference>
<organism evidence="4 5">
    <name type="scientific">Planobispora takensis</name>
    <dbReference type="NCBI Taxonomy" id="1367882"/>
    <lineage>
        <taxon>Bacteria</taxon>
        <taxon>Bacillati</taxon>
        <taxon>Actinomycetota</taxon>
        <taxon>Actinomycetes</taxon>
        <taxon>Streptosporangiales</taxon>
        <taxon>Streptosporangiaceae</taxon>
        <taxon>Planobispora</taxon>
    </lineage>
</organism>
<keyword evidence="2" id="KW-0472">Membrane</keyword>
<reference evidence="4" key="1">
    <citation type="submission" date="2021-01" db="EMBL/GenBank/DDBJ databases">
        <title>Whole genome shotgun sequence of Planobispora takensis NBRC 109077.</title>
        <authorList>
            <person name="Komaki H."/>
            <person name="Tamura T."/>
        </authorList>
    </citation>
    <scope>NUCLEOTIDE SEQUENCE</scope>
    <source>
        <strain evidence="4">NBRC 109077</strain>
    </source>
</reference>
<evidence type="ECO:0000313" key="4">
    <source>
        <dbReference type="EMBL" id="GII00887.1"/>
    </source>
</evidence>